<keyword evidence="2" id="KW-0812">Transmembrane</keyword>
<protein>
    <submittedName>
        <fullName evidence="3">PorT family protein</fullName>
    </submittedName>
</protein>
<name>A0ABW9ZUI4_9BACT</name>
<reference evidence="3 4" key="1">
    <citation type="submission" date="2020-01" db="EMBL/GenBank/DDBJ databases">
        <title>Genome analysis.</title>
        <authorList>
            <person name="Wu S."/>
            <person name="Wang G."/>
        </authorList>
    </citation>
    <scope>NUCLEOTIDE SEQUENCE [LARGE SCALE GENOMIC DNA]</scope>
    <source>
        <strain evidence="3 4">SYL130</strain>
    </source>
</reference>
<comment type="caution">
    <text evidence="3">The sequence shown here is derived from an EMBL/GenBank/DDBJ whole genome shotgun (WGS) entry which is preliminary data.</text>
</comment>
<sequence length="615" mass="66879">MNDSQFDDFVNDKLNEYAAPVPAGLWEKVAEGQFDQFIGGKLQNHIAPVPEGLYEKIADAQFDQFIGNSLKDHTAAVPQGLFEKITDGQFDSFIADKLQPAEAPVPGGLWDKVADGQFDSFVSGKLRDAEAPVPAGLWEKVKPEDDEDDRVAFWWFRYPAAAVLILALLTAGAVGSYFFFSGKKQNADPTLVQSANKSTSEPSPPDRPANNNTVAVPPVANPGQSSVENNVHPAVPSNRSAAESTSRVNNDLDQPGQNNNTKGNTENTAGHSITIPNSPTGLRFAPPVNKAGAISANPNEVLANIQSSITKNEGTAVAGNENKYDPVIEPYQPGYTEASIISRAKFSLADLSNKQLFAGNHKFKSVIICPSDKGINTDWYLETYLSPDIAFKSVSNVSASPTYMLKKDSAERSRIGYTAGIRLVKPITDNILLKAGLQYSQGNEQYVYRTENEVKTTTVVTVRTIIRAPGDTVIVNDTSILQTAGFKTNTVKNRYRSFDIPVTVGYQFGDEDLKIGINAGVVFNITSWYQGMVLDSTLANVPLNKNGNGIYRSNIGLGLTGSVSIVKRLSDDLHLFAEPYFRYNLSDMSTAQSGFKQRVSVGGLQLGLRFNLNRK</sequence>
<feature type="compositionally biased region" description="Polar residues" evidence="1">
    <location>
        <begin position="190"/>
        <end position="201"/>
    </location>
</feature>
<keyword evidence="2" id="KW-0472">Membrane</keyword>
<feature type="transmembrane region" description="Helical" evidence="2">
    <location>
        <begin position="160"/>
        <end position="180"/>
    </location>
</feature>
<evidence type="ECO:0000256" key="1">
    <source>
        <dbReference type="SAM" id="MobiDB-lite"/>
    </source>
</evidence>
<dbReference type="Proteomes" id="UP000753802">
    <property type="component" value="Unassembled WGS sequence"/>
</dbReference>
<evidence type="ECO:0000256" key="2">
    <source>
        <dbReference type="SAM" id="Phobius"/>
    </source>
</evidence>
<evidence type="ECO:0000313" key="4">
    <source>
        <dbReference type="Proteomes" id="UP000753802"/>
    </source>
</evidence>
<feature type="region of interest" description="Disordered" evidence="1">
    <location>
        <begin position="190"/>
        <end position="283"/>
    </location>
</feature>
<proteinExistence type="predicted"/>
<feature type="compositionally biased region" description="Low complexity" evidence="1">
    <location>
        <begin position="208"/>
        <end position="222"/>
    </location>
</feature>
<dbReference type="RefSeq" id="WP_161819115.1">
    <property type="nucleotide sequence ID" value="NZ_JAACJS010000015.1"/>
</dbReference>
<keyword evidence="4" id="KW-1185">Reference proteome</keyword>
<keyword evidence="2" id="KW-1133">Transmembrane helix</keyword>
<evidence type="ECO:0000313" key="3">
    <source>
        <dbReference type="EMBL" id="NCI50804.1"/>
    </source>
</evidence>
<feature type="compositionally biased region" description="Polar residues" evidence="1">
    <location>
        <begin position="237"/>
        <end position="280"/>
    </location>
</feature>
<gene>
    <name evidence="3" type="ORF">GWC95_12770</name>
</gene>
<organism evidence="3 4">
    <name type="scientific">Sediminibacterium roseum</name>
    <dbReference type="NCBI Taxonomy" id="1978412"/>
    <lineage>
        <taxon>Bacteria</taxon>
        <taxon>Pseudomonadati</taxon>
        <taxon>Bacteroidota</taxon>
        <taxon>Chitinophagia</taxon>
        <taxon>Chitinophagales</taxon>
        <taxon>Chitinophagaceae</taxon>
        <taxon>Sediminibacterium</taxon>
    </lineage>
</organism>
<dbReference type="EMBL" id="JAACJS010000015">
    <property type="protein sequence ID" value="NCI50804.1"/>
    <property type="molecule type" value="Genomic_DNA"/>
</dbReference>
<accession>A0ABW9ZUI4</accession>